<comment type="caution">
    <text evidence="2">The sequence shown here is derived from an EMBL/GenBank/DDBJ whole genome shotgun (WGS) entry which is preliminary data.</text>
</comment>
<keyword evidence="3" id="KW-1185">Reference proteome</keyword>
<keyword evidence="1" id="KW-0472">Membrane</keyword>
<keyword evidence="1" id="KW-1133">Transmembrane helix</keyword>
<accession>A0ABN1HDD0</accession>
<gene>
    <name evidence="2" type="ORF">GCM10009547_49400</name>
</gene>
<organism evidence="2 3">
    <name type="scientific">Sporichthya brevicatena</name>
    <dbReference type="NCBI Taxonomy" id="171442"/>
    <lineage>
        <taxon>Bacteria</taxon>
        <taxon>Bacillati</taxon>
        <taxon>Actinomycetota</taxon>
        <taxon>Actinomycetes</taxon>
        <taxon>Sporichthyales</taxon>
        <taxon>Sporichthyaceae</taxon>
        <taxon>Sporichthya</taxon>
    </lineage>
</organism>
<reference evidence="2 3" key="1">
    <citation type="journal article" date="2019" name="Int. J. Syst. Evol. Microbiol.">
        <title>The Global Catalogue of Microorganisms (GCM) 10K type strain sequencing project: providing services to taxonomists for standard genome sequencing and annotation.</title>
        <authorList>
            <consortium name="The Broad Institute Genomics Platform"/>
            <consortium name="The Broad Institute Genome Sequencing Center for Infectious Disease"/>
            <person name="Wu L."/>
            <person name="Ma J."/>
        </authorList>
    </citation>
    <scope>NUCLEOTIDE SEQUENCE [LARGE SCALE GENOMIC DNA]</scope>
    <source>
        <strain evidence="2 3">JCM 10671</strain>
    </source>
</reference>
<dbReference type="Proteomes" id="UP001500957">
    <property type="component" value="Unassembled WGS sequence"/>
</dbReference>
<evidence type="ECO:0000313" key="3">
    <source>
        <dbReference type="Proteomes" id="UP001500957"/>
    </source>
</evidence>
<evidence type="ECO:0000256" key="1">
    <source>
        <dbReference type="SAM" id="Phobius"/>
    </source>
</evidence>
<sequence>MAAHSGLRRVLSRTGRVTIGLVAVVAAAATGVVVTGVFAGGVGAGPPMPPQAAGGQPVVERVSVDGRAAQVVVVPHRPGPNLVWVDGEGYRVGVGDTLVAAERRAGAPGAWALVDLPAGPTTLWVEHSGRRAALDVHPDAAVPALPAITTAAGPECLSAVVGAALAGAAPPSRCPNQALTAADRIALRGMLRSIADRGVPGIRLVGGNSPRADAAERLVRREAARLNLPVDAEPQPLDARVVVGDWSAAERALATQARRPARSGVYLAPWLGNGTLLGYSSGAVVVLNYDTTAEPAAEYIAELDKYALRKLASPAGFTTWLAATGRPAPAGPPRLYAALAGFSLMGVDLSHRGGAIGTGGWVPNGRLTTVSKPLTTERRAGE</sequence>
<keyword evidence="1" id="KW-0812">Transmembrane</keyword>
<feature type="transmembrane region" description="Helical" evidence="1">
    <location>
        <begin position="21"/>
        <end position="42"/>
    </location>
</feature>
<name>A0ABN1HDD0_9ACTN</name>
<proteinExistence type="predicted"/>
<evidence type="ECO:0000313" key="2">
    <source>
        <dbReference type="EMBL" id="GAA0639378.1"/>
    </source>
</evidence>
<dbReference type="EMBL" id="BAAAHE010000068">
    <property type="protein sequence ID" value="GAA0639378.1"/>
    <property type="molecule type" value="Genomic_DNA"/>
</dbReference>
<protein>
    <submittedName>
        <fullName evidence="2">Uncharacterized protein</fullName>
    </submittedName>
</protein>